<dbReference type="PANTHER" id="PTHR35558:SF1">
    <property type="entry name" value="ENDONUCLEASE_EXONUCLEASE_PHOSPHATASE DOMAIN-CONTAINING PROTEIN"/>
    <property type="match status" value="1"/>
</dbReference>
<gene>
    <name evidence="2" type="ORF">SNE40_010316</name>
</gene>
<feature type="compositionally biased region" description="Polar residues" evidence="1">
    <location>
        <begin position="31"/>
        <end position="56"/>
    </location>
</feature>
<feature type="compositionally biased region" description="Basic residues" evidence="1">
    <location>
        <begin position="9"/>
        <end position="18"/>
    </location>
</feature>
<evidence type="ECO:0000256" key="1">
    <source>
        <dbReference type="SAM" id="MobiDB-lite"/>
    </source>
</evidence>
<feature type="region of interest" description="Disordered" evidence="1">
    <location>
        <begin position="1"/>
        <end position="56"/>
    </location>
</feature>
<dbReference type="PANTHER" id="PTHR35558">
    <property type="entry name" value="SGNH_HYDRO DOMAIN-CONTAINING PROTEIN"/>
    <property type="match status" value="1"/>
</dbReference>
<protein>
    <submittedName>
        <fullName evidence="2">Uncharacterized protein</fullName>
    </submittedName>
</protein>
<evidence type="ECO:0000313" key="3">
    <source>
        <dbReference type="Proteomes" id="UP001347796"/>
    </source>
</evidence>
<proteinExistence type="predicted"/>
<organism evidence="2 3">
    <name type="scientific">Patella caerulea</name>
    <name type="common">Rayed Mediterranean limpet</name>
    <dbReference type="NCBI Taxonomy" id="87958"/>
    <lineage>
        <taxon>Eukaryota</taxon>
        <taxon>Metazoa</taxon>
        <taxon>Spiralia</taxon>
        <taxon>Lophotrochozoa</taxon>
        <taxon>Mollusca</taxon>
        <taxon>Gastropoda</taxon>
        <taxon>Patellogastropoda</taxon>
        <taxon>Patelloidea</taxon>
        <taxon>Patellidae</taxon>
        <taxon>Patella</taxon>
    </lineage>
</organism>
<sequence length="222" mass="24511">MPKTCSTISKRKSSRPTKSKSTTSSAGVIETPSSRPTQVQVQEGHTSDIISPTQPASIPVISPLPSGNIFDSLQPVESASSELGLHVSHTLKQRIVNGDYVDLCQLLSRPPHQTEPGSPVFIYSEGHLKLKLQPKTLSLYLTAHPQAVQGLLKYMHLICLGSQRVTGLAWKSYDEQYRLKKAANPTTSWGEVDQELWLLCMFSNTPKPFATGALVSFFWFLF</sequence>
<name>A0AAN8JT96_PATCE</name>
<dbReference type="AlphaFoldDB" id="A0AAN8JT96"/>
<dbReference type="EMBL" id="JAZGQO010000007">
    <property type="protein sequence ID" value="KAK6182692.1"/>
    <property type="molecule type" value="Genomic_DNA"/>
</dbReference>
<reference evidence="2 3" key="1">
    <citation type="submission" date="2024-01" db="EMBL/GenBank/DDBJ databases">
        <title>The genome of the rayed Mediterranean limpet Patella caerulea (Linnaeus, 1758).</title>
        <authorList>
            <person name="Anh-Thu Weber A."/>
            <person name="Halstead-Nussloch G."/>
        </authorList>
    </citation>
    <scope>NUCLEOTIDE SEQUENCE [LARGE SCALE GENOMIC DNA]</scope>
    <source>
        <strain evidence="2">AATW-2023a</strain>
        <tissue evidence="2">Whole specimen</tissue>
    </source>
</reference>
<comment type="caution">
    <text evidence="2">The sequence shown here is derived from an EMBL/GenBank/DDBJ whole genome shotgun (WGS) entry which is preliminary data.</text>
</comment>
<dbReference type="Proteomes" id="UP001347796">
    <property type="component" value="Unassembled WGS sequence"/>
</dbReference>
<accession>A0AAN8JT96</accession>
<evidence type="ECO:0000313" key="2">
    <source>
        <dbReference type="EMBL" id="KAK6182692.1"/>
    </source>
</evidence>
<keyword evidence="3" id="KW-1185">Reference proteome</keyword>